<evidence type="ECO:0000313" key="2">
    <source>
        <dbReference type="EMBL" id="GGI54323.1"/>
    </source>
</evidence>
<keyword evidence="3" id="KW-1185">Reference proteome</keyword>
<keyword evidence="1" id="KW-0812">Transmembrane</keyword>
<dbReference type="RefSeq" id="WP_188420386.1">
    <property type="nucleotide sequence ID" value="NZ_BMDP01000002.1"/>
</dbReference>
<dbReference type="Proteomes" id="UP000627205">
    <property type="component" value="Unassembled WGS sequence"/>
</dbReference>
<protein>
    <recommendedName>
        <fullName evidence="4">Flagellar protein FliL</fullName>
    </recommendedName>
</protein>
<evidence type="ECO:0000256" key="1">
    <source>
        <dbReference type="SAM" id="Phobius"/>
    </source>
</evidence>
<evidence type="ECO:0000313" key="3">
    <source>
        <dbReference type="Proteomes" id="UP000627205"/>
    </source>
</evidence>
<reference evidence="2" key="2">
    <citation type="submission" date="2020-09" db="EMBL/GenBank/DDBJ databases">
        <authorList>
            <person name="Sun Q."/>
            <person name="Sedlacek I."/>
        </authorList>
    </citation>
    <scope>NUCLEOTIDE SEQUENCE</scope>
    <source>
        <strain evidence="2">CCM 7664</strain>
    </source>
</reference>
<sequence length="137" mass="14988">MAKKGQSDNSTVYILLAVVCTILCAAMMWMYFDYKQRTASYVAYASFGPMVVRNSDFSIRATVAVQARSADVSWFESNKGAVNFALQAALAKADPARVRKPGGVAYVQGLLRDSVNGRLGMYAAQDIVLTDFLIQQN</sequence>
<dbReference type="AlphaFoldDB" id="A0A8J3B3A8"/>
<organism evidence="2 3">
    <name type="scientific">Oxalicibacterium solurbis</name>
    <dbReference type="NCBI Taxonomy" id="69280"/>
    <lineage>
        <taxon>Bacteria</taxon>
        <taxon>Pseudomonadati</taxon>
        <taxon>Pseudomonadota</taxon>
        <taxon>Betaproteobacteria</taxon>
        <taxon>Burkholderiales</taxon>
        <taxon>Oxalobacteraceae</taxon>
        <taxon>Oxalicibacterium</taxon>
    </lineage>
</organism>
<dbReference type="EMBL" id="BMDP01000002">
    <property type="protein sequence ID" value="GGI54323.1"/>
    <property type="molecule type" value="Genomic_DNA"/>
</dbReference>
<comment type="caution">
    <text evidence="2">The sequence shown here is derived from an EMBL/GenBank/DDBJ whole genome shotgun (WGS) entry which is preliminary data.</text>
</comment>
<evidence type="ECO:0008006" key="4">
    <source>
        <dbReference type="Google" id="ProtNLM"/>
    </source>
</evidence>
<name>A0A8J3B3A8_9BURK</name>
<keyword evidence="1" id="KW-0472">Membrane</keyword>
<reference evidence="2" key="1">
    <citation type="journal article" date="2014" name="Int. J. Syst. Evol. Microbiol.">
        <title>Complete genome sequence of Corynebacterium casei LMG S-19264T (=DSM 44701T), isolated from a smear-ripened cheese.</title>
        <authorList>
            <consortium name="US DOE Joint Genome Institute (JGI-PGF)"/>
            <person name="Walter F."/>
            <person name="Albersmeier A."/>
            <person name="Kalinowski J."/>
            <person name="Ruckert C."/>
        </authorList>
    </citation>
    <scope>NUCLEOTIDE SEQUENCE</scope>
    <source>
        <strain evidence="2">CCM 7664</strain>
    </source>
</reference>
<gene>
    <name evidence="2" type="ORF">GCM10011430_14970</name>
</gene>
<accession>A0A8J3B3A8</accession>
<keyword evidence="1" id="KW-1133">Transmembrane helix</keyword>
<feature type="transmembrane region" description="Helical" evidence="1">
    <location>
        <begin position="12"/>
        <end position="32"/>
    </location>
</feature>
<proteinExistence type="predicted"/>